<comment type="catalytic activity">
    <reaction evidence="12">
        <text>2,5-diamino-6-hydroxy-4-(5-phosphoribosylamino)-pyrimidine + H2O + H(+) = 5-amino-6-(5-phospho-D-ribosylamino)uracil + NH4(+)</text>
        <dbReference type="Rhea" id="RHEA:21868"/>
        <dbReference type="ChEBI" id="CHEBI:15377"/>
        <dbReference type="ChEBI" id="CHEBI:15378"/>
        <dbReference type="ChEBI" id="CHEBI:28938"/>
        <dbReference type="ChEBI" id="CHEBI:58453"/>
        <dbReference type="ChEBI" id="CHEBI:58614"/>
        <dbReference type="EC" id="3.5.4.26"/>
    </reaction>
</comment>
<dbReference type="InterPro" id="IPR024072">
    <property type="entry name" value="DHFR-like_dom_sf"/>
</dbReference>
<keyword evidence="9 12" id="KW-0521">NADP</keyword>
<accession>A0ABS9W0N7</accession>
<comment type="pathway">
    <text evidence="3 12">Cofactor biosynthesis; riboflavin biosynthesis; 5-amino-6-(D-ribitylamino)uracil from GTP: step 3/4.</text>
</comment>
<keyword evidence="8 12" id="KW-0862">Zinc</keyword>
<feature type="domain" description="CMP/dCMP-type deaminase" evidence="13">
    <location>
        <begin position="15"/>
        <end position="129"/>
    </location>
</feature>
<evidence type="ECO:0000256" key="12">
    <source>
        <dbReference type="PIRNR" id="PIRNR006769"/>
    </source>
</evidence>
<dbReference type="InterPro" id="IPR016192">
    <property type="entry name" value="APOBEC/CMP_deaminase_Zn-bd"/>
</dbReference>
<dbReference type="CDD" id="cd01284">
    <property type="entry name" value="Riboflavin_deaminase-reductase"/>
    <property type="match status" value="1"/>
</dbReference>
<evidence type="ECO:0000256" key="9">
    <source>
        <dbReference type="ARBA" id="ARBA00022857"/>
    </source>
</evidence>
<keyword evidence="10 12" id="KW-0560">Oxidoreductase</keyword>
<dbReference type="GO" id="GO:0008835">
    <property type="term" value="F:diaminohydroxyphosphoribosylaminopyrimidine deaminase activity"/>
    <property type="evidence" value="ECO:0007669"/>
    <property type="project" value="UniProtKB-EC"/>
</dbReference>
<dbReference type="EC" id="3.5.4.26" evidence="12"/>
<dbReference type="SUPFAM" id="SSF53927">
    <property type="entry name" value="Cytidine deaminase-like"/>
    <property type="match status" value="1"/>
</dbReference>
<dbReference type="NCBIfam" id="TIGR00326">
    <property type="entry name" value="eubact_ribD"/>
    <property type="match status" value="1"/>
</dbReference>
<dbReference type="InterPro" id="IPR016193">
    <property type="entry name" value="Cytidine_deaminase-like"/>
</dbReference>
<reference evidence="14 15" key="1">
    <citation type="submission" date="2022-03" db="EMBL/GenBank/DDBJ databases">
        <title>Complete genome analysis of Roseomonas KG 17.1 : a prolific producer of plant growth promoters.</title>
        <authorList>
            <person name="Saadouli I."/>
            <person name="Najjari A."/>
            <person name="Mosbah A."/>
            <person name="Ouzari H.I."/>
        </authorList>
    </citation>
    <scope>NUCLEOTIDE SEQUENCE [LARGE SCALE GENOMIC DNA]</scope>
    <source>
        <strain evidence="14 15">KG17-1</strain>
    </source>
</reference>
<comment type="function">
    <text evidence="1 12">Converts 2,5-diamino-6-(ribosylamino)-4(3h)-pyrimidinone 5'-phosphate into 5-amino-6-(ribosylamino)-2,4(1h,3h)-pyrimidinedione 5'-phosphate.</text>
</comment>
<dbReference type="EC" id="1.1.1.193" evidence="12"/>
<evidence type="ECO:0000313" key="14">
    <source>
        <dbReference type="EMBL" id="MCI0752870.1"/>
    </source>
</evidence>
<dbReference type="InterPro" id="IPR050765">
    <property type="entry name" value="Riboflavin_Biosynth_HTPR"/>
</dbReference>
<evidence type="ECO:0000256" key="4">
    <source>
        <dbReference type="ARBA" id="ARBA00005259"/>
    </source>
</evidence>
<organism evidence="14 15">
    <name type="scientific">Teichococcus vastitatis</name>
    <dbReference type="NCBI Taxonomy" id="2307076"/>
    <lineage>
        <taxon>Bacteria</taxon>
        <taxon>Pseudomonadati</taxon>
        <taxon>Pseudomonadota</taxon>
        <taxon>Alphaproteobacteria</taxon>
        <taxon>Acetobacterales</taxon>
        <taxon>Roseomonadaceae</taxon>
        <taxon>Roseomonas</taxon>
    </lineage>
</organism>
<evidence type="ECO:0000256" key="1">
    <source>
        <dbReference type="ARBA" id="ARBA00002151"/>
    </source>
</evidence>
<protein>
    <recommendedName>
        <fullName evidence="12">Riboflavin biosynthesis protein RibD</fullName>
    </recommendedName>
    <domain>
        <recommendedName>
            <fullName evidence="12">Diaminohydroxyphosphoribosylaminopyrimidine deaminase</fullName>
            <shortName evidence="12">DRAP deaminase</shortName>
            <ecNumber evidence="12">3.5.4.26</ecNumber>
        </recommendedName>
        <alternativeName>
            <fullName evidence="12">Riboflavin-specific deaminase</fullName>
        </alternativeName>
    </domain>
    <domain>
        <recommendedName>
            <fullName evidence="12">5-amino-6-(5-phosphoribosylamino)uracil reductase</fullName>
            <ecNumber evidence="12">1.1.1.193</ecNumber>
        </recommendedName>
        <alternativeName>
            <fullName evidence="12">HTP reductase</fullName>
        </alternativeName>
    </domain>
</protein>
<dbReference type="PANTHER" id="PTHR38011">
    <property type="entry name" value="DIHYDROFOLATE REDUCTASE FAMILY PROTEIN (AFU_ORTHOLOGUE AFUA_8G06820)"/>
    <property type="match status" value="1"/>
</dbReference>
<keyword evidence="6 12" id="KW-0686">Riboflavin biosynthesis</keyword>
<keyword evidence="11" id="KW-0511">Multifunctional enzyme</keyword>
<comment type="similarity">
    <text evidence="5 12">In the C-terminal section; belongs to the HTP reductase family.</text>
</comment>
<evidence type="ECO:0000259" key="13">
    <source>
        <dbReference type="PROSITE" id="PS51747"/>
    </source>
</evidence>
<evidence type="ECO:0000256" key="11">
    <source>
        <dbReference type="ARBA" id="ARBA00023268"/>
    </source>
</evidence>
<sequence length="384" mass="39691">MSALFTPLTMVPETLQDVAHMRAALALAARGVGNTWPNPSVGCVIVKNGAVVGRGWTAPGGRPHAEAEALRRAGEAARGATVYVTLEPCCHWGRTPPCTDALIAAGVARVVVALRDPDPRVDGAGLGRLAAAGVALTVGVLEAEARSVNEGFLKRLARNLPMLTLKLATTLDGRIATRSGESQWITGPAARRAAHVLRGRHDAVLVGSGTVLADDPELSCRIAGYAPVPTVRVVADARLRTPPEARLFRGGGPVWIATRPGHSGASLEALRRVGAELIEVPPAAGPGLDVPALLRALAARGLTRVLSEGGAALAAGLLRAGLVDRLAWFHAPAVMGGDGRPAADALALVLLEAMPRYRRTGLTALGPDLLSEYVSLAAPHEDPA</sequence>
<keyword evidence="12 14" id="KW-0378">Hydrolase</keyword>
<dbReference type="InterPro" id="IPR002734">
    <property type="entry name" value="RibDG_C"/>
</dbReference>
<dbReference type="PIRSF" id="PIRSF006769">
    <property type="entry name" value="RibD"/>
    <property type="match status" value="1"/>
</dbReference>
<dbReference type="PROSITE" id="PS51747">
    <property type="entry name" value="CYT_DCMP_DEAMINASES_2"/>
    <property type="match status" value="1"/>
</dbReference>
<evidence type="ECO:0000256" key="7">
    <source>
        <dbReference type="ARBA" id="ARBA00022723"/>
    </source>
</evidence>
<dbReference type="InterPro" id="IPR011549">
    <property type="entry name" value="RibD_C"/>
</dbReference>
<evidence type="ECO:0000256" key="2">
    <source>
        <dbReference type="ARBA" id="ARBA00004882"/>
    </source>
</evidence>
<gene>
    <name evidence="14" type="primary">ribD</name>
    <name evidence="14" type="ORF">MON41_03720</name>
</gene>
<keyword evidence="7 12" id="KW-0479">Metal-binding</keyword>
<dbReference type="NCBIfam" id="TIGR00227">
    <property type="entry name" value="ribD_Cterm"/>
    <property type="match status" value="1"/>
</dbReference>
<dbReference type="PROSITE" id="PS00903">
    <property type="entry name" value="CYT_DCMP_DEAMINASES_1"/>
    <property type="match status" value="1"/>
</dbReference>
<evidence type="ECO:0000256" key="8">
    <source>
        <dbReference type="ARBA" id="ARBA00022833"/>
    </source>
</evidence>
<evidence type="ECO:0000256" key="10">
    <source>
        <dbReference type="ARBA" id="ARBA00023002"/>
    </source>
</evidence>
<comment type="similarity">
    <text evidence="4 12">In the N-terminal section; belongs to the cytidine and deoxycytidylate deaminase family.</text>
</comment>
<dbReference type="PANTHER" id="PTHR38011:SF7">
    <property type="entry name" value="2,5-DIAMINO-6-RIBOSYLAMINO-4(3H)-PYRIMIDINONE 5'-PHOSPHATE REDUCTASE"/>
    <property type="match status" value="1"/>
</dbReference>
<dbReference type="Gene3D" id="3.40.140.10">
    <property type="entry name" value="Cytidine Deaminase, domain 2"/>
    <property type="match status" value="1"/>
</dbReference>
<dbReference type="Gene3D" id="3.40.430.10">
    <property type="entry name" value="Dihydrofolate Reductase, subunit A"/>
    <property type="match status" value="1"/>
</dbReference>
<dbReference type="InterPro" id="IPR002125">
    <property type="entry name" value="CMP_dCMP_dom"/>
</dbReference>
<proteinExistence type="inferred from homology"/>
<name>A0ABS9W0N7_9PROT</name>
<comment type="catalytic activity">
    <reaction evidence="12">
        <text>5-amino-6-(5-phospho-D-ribitylamino)uracil + NADP(+) = 5-amino-6-(5-phospho-D-ribosylamino)uracil + NADPH + H(+)</text>
        <dbReference type="Rhea" id="RHEA:17845"/>
        <dbReference type="ChEBI" id="CHEBI:15378"/>
        <dbReference type="ChEBI" id="CHEBI:57783"/>
        <dbReference type="ChEBI" id="CHEBI:58349"/>
        <dbReference type="ChEBI" id="CHEBI:58421"/>
        <dbReference type="ChEBI" id="CHEBI:58453"/>
        <dbReference type="EC" id="1.1.1.193"/>
    </reaction>
</comment>
<dbReference type="GO" id="GO:0008703">
    <property type="term" value="F:5-amino-6-(5-phosphoribosylamino)uracil reductase activity"/>
    <property type="evidence" value="ECO:0007669"/>
    <property type="project" value="UniProtKB-EC"/>
</dbReference>
<dbReference type="RefSeq" id="WP_241792538.1">
    <property type="nucleotide sequence ID" value="NZ_JALBUU010000004.1"/>
</dbReference>
<evidence type="ECO:0000256" key="5">
    <source>
        <dbReference type="ARBA" id="ARBA00007417"/>
    </source>
</evidence>
<evidence type="ECO:0000256" key="3">
    <source>
        <dbReference type="ARBA" id="ARBA00004910"/>
    </source>
</evidence>
<evidence type="ECO:0000313" key="15">
    <source>
        <dbReference type="Proteomes" id="UP001201985"/>
    </source>
</evidence>
<dbReference type="Pfam" id="PF00383">
    <property type="entry name" value="dCMP_cyt_deam_1"/>
    <property type="match status" value="1"/>
</dbReference>
<dbReference type="Pfam" id="PF01872">
    <property type="entry name" value="RibD_C"/>
    <property type="match status" value="1"/>
</dbReference>
<dbReference type="InterPro" id="IPR004794">
    <property type="entry name" value="Eubact_RibD"/>
</dbReference>
<dbReference type="Proteomes" id="UP001201985">
    <property type="component" value="Unassembled WGS sequence"/>
</dbReference>
<comment type="pathway">
    <text evidence="2 12">Cofactor biosynthesis; riboflavin biosynthesis; 5-amino-6-(D-ribitylamino)uracil from GTP: step 2/4.</text>
</comment>
<comment type="cofactor">
    <cofactor evidence="12">
        <name>Zn(2+)</name>
        <dbReference type="ChEBI" id="CHEBI:29105"/>
    </cofactor>
    <text evidence="12">Binds 1 zinc ion.</text>
</comment>
<evidence type="ECO:0000256" key="6">
    <source>
        <dbReference type="ARBA" id="ARBA00022619"/>
    </source>
</evidence>
<keyword evidence="15" id="KW-1185">Reference proteome</keyword>
<comment type="caution">
    <text evidence="14">The sequence shown here is derived from an EMBL/GenBank/DDBJ whole genome shotgun (WGS) entry which is preliminary data.</text>
</comment>
<dbReference type="EMBL" id="JALBUU010000004">
    <property type="protein sequence ID" value="MCI0752870.1"/>
    <property type="molecule type" value="Genomic_DNA"/>
</dbReference>
<dbReference type="SUPFAM" id="SSF53597">
    <property type="entry name" value="Dihydrofolate reductase-like"/>
    <property type="match status" value="1"/>
</dbReference>